<dbReference type="RefSeq" id="WP_091525481.1">
    <property type="nucleotide sequence ID" value="NZ_FOVI01000024.1"/>
</dbReference>
<dbReference type="EMBL" id="FOVI01000024">
    <property type="protein sequence ID" value="SFO17463.1"/>
    <property type="molecule type" value="Genomic_DNA"/>
</dbReference>
<evidence type="ECO:0000313" key="2">
    <source>
        <dbReference type="Proteomes" id="UP000199036"/>
    </source>
</evidence>
<sequence>MKNFLIFAVIVLNFIDVRAQLTEASTDYSDYFHKTINHPTPGNFYNYSEEGSVDHLTGRFGINVPFHTIETEYLNLPISLNYSTSGVSLDMVSGEVGIDWGLNAGGQITRQINDVQDNLGTVTYSNYRFSDMNANLKPTNGDVGYASYNPNIIRTIRAGYGAEKGNTGSRFGSWFINNFPKRIEFLNDTEYSEVGSLIEMTQYEKFPVSSEHSSAVSLVVDTEPDIFRCKVGDLDFSFVFKRKFSNMLGGHHQHTSNEIKTLYEPVAIDEIGIKIDYEVSYIPYHNKVKNPLASNTTNEREGSDLAYTKFIVTDKKGVVYTFENFDFIDQDYIQEALVNTSVEQNNRRVFQWKTYNTSTNNWKLTNIKLPDNNMILFNYIPNKRLYHTRPPRMHDGRFLGQSANPDYGYHLSPMLTTYALDHLDTNIEGHSLSQIVYQNQRIKFHYSNYRPDFKSGGLNLDKIELWHKDEYIAKSFKLTKIYSYADMDNEHEDYRMFLQKIEDSSKEKSYTFHYENIDGLPSRGHSKYQDIFGYFVGNLSPLNSNPAFPQLYILKSAQYGNTIQYERPVGDYLTINNGADRSVKINAATRGAMNRIDFPTGGKLEIVYENNTYFNSLLLNHRALGPGIRVKELKYFSNENELSKKSEFTYDIYDTDLNASRSSGVLIHKPSFAYIGNWNLNNYSHSRKLNVETKVFDIYDYDSRKSFYEEYSIRNHNSKEELTRLGKSDNQIYEAMIKLSTHSLRSKFDYFGREIIYSSVLERNVNLNNNSQSVSTRYYFNSSLAKPIVNSVTGPSDDPSDFVKGTASTSYSVFLPFYSYLWNGQLKSSSGFIERKGNDIYPFPENNYFGDINSRLLGKLIKKEYYDSYNNLKYFEEYEYDQISYNTSSLVHLKTGFLKTHLYYANDLQKTFNKEYKFAPDLTHSQADVQSYHGVYLFSNNKIVLNSKIIPSRKTITNILDSGSITESYDYDYISQYGNISTESHLDSKGNNLTTNYLYPVTNDDYPWQNRMLEKNIIQAHKIRSNLNNTTIKETDIVYKQWENGAVLPEYITSGVDEYAGKLITQVTKRDADGRVLEFLKENGNSVSLIWAYNKSLVVAQLENATYGQIPTQLIAAIQNSTDSDTYNEAELVGFLNSVRIAPGLAAAMITTYTYKPLIGVSTITEPNGNKTTFQYNAAGKLELVRDHNGNIVSESKYNYRTGI</sequence>
<accession>A0A1I5F1A2</accession>
<reference evidence="2" key="1">
    <citation type="submission" date="2016-10" db="EMBL/GenBank/DDBJ databases">
        <authorList>
            <person name="Varghese N."/>
            <person name="Submissions S."/>
        </authorList>
    </citation>
    <scope>NUCLEOTIDE SEQUENCE [LARGE SCALE GENOMIC DNA]</scope>
    <source>
        <strain evidence="2">DS-12</strain>
    </source>
</reference>
<dbReference type="OrthoDB" id="9814627at2"/>
<name>A0A1I5F1A2_9FLAO</name>
<gene>
    <name evidence="1" type="ORF">SAMN05421741_1245</name>
</gene>
<dbReference type="STRING" id="913024.SAMN05421741_1245"/>
<dbReference type="AlphaFoldDB" id="A0A1I5F1A2"/>
<proteinExistence type="predicted"/>
<organism evidence="1 2">
    <name type="scientific">Paenimyroides ummariense</name>
    <dbReference type="NCBI Taxonomy" id="913024"/>
    <lineage>
        <taxon>Bacteria</taxon>
        <taxon>Pseudomonadati</taxon>
        <taxon>Bacteroidota</taxon>
        <taxon>Flavobacteriia</taxon>
        <taxon>Flavobacteriales</taxon>
        <taxon>Flavobacteriaceae</taxon>
        <taxon>Paenimyroides</taxon>
    </lineage>
</organism>
<evidence type="ECO:0000313" key="1">
    <source>
        <dbReference type="EMBL" id="SFO17463.1"/>
    </source>
</evidence>
<dbReference type="Gene3D" id="2.180.10.10">
    <property type="entry name" value="RHS repeat-associated core"/>
    <property type="match status" value="1"/>
</dbReference>
<protein>
    <submittedName>
        <fullName evidence="1">YD repeat-containing protein</fullName>
    </submittedName>
</protein>
<dbReference type="Proteomes" id="UP000199036">
    <property type="component" value="Unassembled WGS sequence"/>
</dbReference>
<keyword evidence="2" id="KW-1185">Reference proteome</keyword>